<dbReference type="InterPro" id="IPR006149">
    <property type="entry name" value="EB_dom"/>
</dbReference>
<evidence type="ECO:0000313" key="4">
    <source>
        <dbReference type="EnsemblMetazoa" id="G29706.1:cds"/>
    </source>
</evidence>
<dbReference type="Proteomes" id="UP000005408">
    <property type="component" value="Unassembled WGS sequence"/>
</dbReference>
<dbReference type="AlphaFoldDB" id="A0A8W8LYI1"/>
<dbReference type="PANTHER" id="PTHR39069">
    <property type="entry name" value="ECDYSONE-INDUCIBLE GENE E1, ISOFORM A"/>
    <property type="match status" value="1"/>
</dbReference>
<feature type="domain" description="EB" evidence="3">
    <location>
        <begin position="124"/>
        <end position="178"/>
    </location>
</feature>
<reference evidence="4" key="1">
    <citation type="submission" date="2022-08" db="UniProtKB">
        <authorList>
            <consortium name="EnsemblMetazoa"/>
        </authorList>
    </citation>
    <scope>IDENTIFICATION</scope>
    <source>
        <strain evidence="4">05x7-T-G4-1.051#20</strain>
    </source>
</reference>
<feature type="domain" description="EB" evidence="3">
    <location>
        <begin position="211"/>
        <end position="265"/>
    </location>
</feature>
<feature type="transmembrane region" description="Helical" evidence="2">
    <location>
        <begin position="418"/>
        <end position="444"/>
    </location>
</feature>
<keyword evidence="5" id="KW-1185">Reference proteome</keyword>
<feature type="compositionally biased region" description="Basic and acidic residues" evidence="1">
    <location>
        <begin position="493"/>
        <end position="508"/>
    </location>
</feature>
<feature type="region of interest" description="Disordered" evidence="1">
    <location>
        <begin position="481"/>
        <end position="508"/>
    </location>
</feature>
<keyword evidence="2" id="KW-0812">Transmembrane</keyword>
<name>A0A8W8LYI1_MAGGI</name>
<dbReference type="Pfam" id="PF01683">
    <property type="entry name" value="EB"/>
    <property type="match status" value="3"/>
</dbReference>
<evidence type="ECO:0000256" key="2">
    <source>
        <dbReference type="SAM" id="Phobius"/>
    </source>
</evidence>
<evidence type="ECO:0000313" key="5">
    <source>
        <dbReference type="Proteomes" id="UP000005408"/>
    </source>
</evidence>
<sequence>MSSYINGDLCLETVKRLIDYNLKCNFGFSAANDILQNDANCPKKCNLQTSYLYDNGNSLGKIDLTIGDKREVFNFCSGFYFKTNLKINCSSWNAKEYIIWDDADACFVKDAHCVRINNYCVCHCLPGYILMEEKCLKRNLQLNDSCELTEQCTQPFSVCLQGKCKCINGFSAYDTESCLQDNVPVGGFCSLHVQCNGSDNSGICEYGRCTCTEGFKLVEFACKKKNLELNDPCEFSEQCIQPFAVCFHGICKCMTGYSAFDTNNCYKDSVPVGGVCSLNKQCTGSQNSGICRHDRCICTEGFTNFDLACKKRNLQLNDSCELTAQCTQPLSVCFNGTCKCRNGYSTFDTDSCMKDTIPVGGLCNLSNQCTGSDNSGICENGRCTCAKEFTVTDLACEKSHPNSLGIESSNSQQHDTTIGVTLGTLFGGFILGVIVTAVVTTLMYRRFKLRTRKREEPDVMFAGNRTYGGASSAQISYRNDKKRDVAKLSPHSFAKETPEYDLSEKQENKRTDDVYNHLHEQTEQVDDTYDHACAVPNHCTGLSEYSNIHDAASFRPSPSKDGDDYSILRH</sequence>
<proteinExistence type="predicted"/>
<organism evidence="4 5">
    <name type="scientific">Magallana gigas</name>
    <name type="common">Pacific oyster</name>
    <name type="synonym">Crassostrea gigas</name>
    <dbReference type="NCBI Taxonomy" id="29159"/>
    <lineage>
        <taxon>Eukaryota</taxon>
        <taxon>Metazoa</taxon>
        <taxon>Spiralia</taxon>
        <taxon>Lophotrochozoa</taxon>
        <taxon>Mollusca</taxon>
        <taxon>Bivalvia</taxon>
        <taxon>Autobranchia</taxon>
        <taxon>Pteriomorphia</taxon>
        <taxon>Ostreida</taxon>
        <taxon>Ostreoidea</taxon>
        <taxon>Ostreidae</taxon>
        <taxon>Magallana</taxon>
    </lineage>
</organism>
<keyword evidence="2" id="KW-0472">Membrane</keyword>
<dbReference type="EnsemblMetazoa" id="G29706.1">
    <property type="protein sequence ID" value="G29706.1:cds"/>
    <property type="gene ID" value="G29706"/>
</dbReference>
<keyword evidence="2" id="KW-1133">Transmembrane helix</keyword>
<accession>A0A8W8LYI1</accession>
<evidence type="ECO:0000256" key="1">
    <source>
        <dbReference type="SAM" id="MobiDB-lite"/>
    </source>
</evidence>
<dbReference type="PANTHER" id="PTHR39069:SF1">
    <property type="entry name" value="ECDYSONE-INDUCIBLE GENE E1, ISOFORM A"/>
    <property type="match status" value="1"/>
</dbReference>
<evidence type="ECO:0000259" key="3">
    <source>
        <dbReference type="Pfam" id="PF01683"/>
    </source>
</evidence>
<feature type="domain" description="EB" evidence="3">
    <location>
        <begin position="309"/>
        <end position="352"/>
    </location>
</feature>
<protein>
    <recommendedName>
        <fullName evidence="3">EB domain-containing protein</fullName>
    </recommendedName>
</protein>